<dbReference type="InterPro" id="IPR050276">
    <property type="entry name" value="MshD_Acetyltransferase"/>
</dbReference>
<dbReference type="AlphaFoldDB" id="A0A9Q3XCY1"/>
<accession>A0A9Q3XCY1</accession>
<organism evidence="2 3">
    <name type="scientific">Qipengyuania aquimaris</name>
    <dbReference type="NCBI Taxonomy" id="255984"/>
    <lineage>
        <taxon>Bacteria</taxon>
        <taxon>Pseudomonadati</taxon>
        <taxon>Pseudomonadota</taxon>
        <taxon>Alphaproteobacteria</taxon>
        <taxon>Sphingomonadales</taxon>
        <taxon>Erythrobacteraceae</taxon>
        <taxon>Qipengyuania</taxon>
    </lineage>
</organism>
<dbReference type="CDD" id="cd04301">
    <property type="entry name" value="NAT_SF"/>
    <property type="match status" value="1"/>
</dbReference>
<dbReference type="PANTHER" id="PTHR43617:SF20">
    <property type="entry name" value="N-ALPHA-ACETYLTRANSFERASE RIMI"/>
    <property type="match status" value="1"/>
</dbReference>
<dbReference type="Gene3D" id="3.40.630.30">
    <property type="match status" value="1"/>
</dbReference>
<comment type="caution">
    <text evidence="2">The sequence shown here is derived from an EMBL/GenBank/DDBJ whole genome shotgun (WGS) entry which is preliminary data.</text>
</comment>
<dbReference type="PANTHER" id="PTHR43617">
    <property type="entry name" value="L-AMINO ACID N-ACETYLTRANSFERASE"/>
    <property type="match status" value="1"/>
</dbReference>
<gene>
    <name evidence="2" type="ORF">KUV31_02980</name>
</gene>
<protein>
    <submittedName>
        <fullName evidence="2">GNAT family N-acetyltransferase</fullName>
    </submittedName>
</protein>
<evidence type="ECO:0000259" key="1">
    <source>
        <dbReference type="PROSITE" id="PS51186"/>
    </source>
</evidence>
<dbReference type="SUPFAM" id="SSF55729">
    <property type="entry name" value="Acyl-CoA N-acyltransferases (Nat)"/>
    <property type="match status" value="1"/>
</dbReference>
<dbReference type="GO" id="GO:0008999">
    <property type="term" value="F:protein-N-terminal-alanine acetyltransferase activity"/>
    <property type="evidence" value="ECO:0007669"/>
    <property type="project" value="TreeGrafter"/>
</dbReference>
<feature type="domain" description="N-acetyltransferase" evidence="1">
    <location>
        <begin position="1"/>
        <end position="144"/>
    </location>
</feature>
<dbReference type="EMBL" id="JAHVKP010000001">
    <property type="protein sequence ID" value="MBY6217300.1"/>
    <property type="molecule type" value="Genomic_DNA"/>
</dbReference>
<evidence type="ECO:0000313" key="3">
    <source>
        <dbReference type="Proteomes" id="UP000824927"/>
    </source>
</evidence>
<evidence type="ECO:0000313" key="2">
    <source>
        <dbReference type="EMBL" id="MBY6217300.1"/>
    </source>
</evidence>
<dbReference type="Proteomes" id="UP000824927">
    <property type="component" value="Unassembled WGS sequence"/>
</dbReference>
<dbReference type="InterPro" id="IPR016181">
    <property type="entry name" value="Acyl_CoA_acyltransferase"/>
</dbReference>
<reference evidence="2" key="1">
    <citation type="submission" date="2021-06" db="EMBL/GenBank/DDBJ databases">
        <title>50 bacteria genomes isolated from Dapeng, Shenzhen, China.</title>
        <authorList>
            <person name="Zheng W."/>
            <person name="Yu S."/>
            <person name="Huang Y."/>
        </authorList>
    </citation>
    <scope>NUCLEOTIDE SEQUENCE</scope>
    <source>
        <strain evidence="2">DP4N28-2</strain>
    </source>
</reference>
<dbReference type="PROSITE" id="PS51186">
    <property type="entry name" value="GNAT"/>
    <property type="match status" value="1"/>
</dbReference>
<proteinExistence type="predicted"/>
<dbReference type="Pfam" id="PF00583">
    <property type="entry name" value="Acetyltransf_1"/>
    <property type="match status" value="1"/>
</dbReference>
<name>A0A9Q3XCY1_9SPHN</name>
<dbReference type="InterPro" id="IPR000182">
    <property type="entry name" value="GNAT_dom"/>
</dbReference>
<sequence length="144" mass="16152">MEVMEEAFDPHFREAWTRRQVEDSLLTPSTYMLLANADGGPCSDGESAVGFVLARQAADEIELLLIAIRPDFRGRGLGRKLLERFIASAAERDAAKVFLEMRANNPAENFYRNAGFEQIGIRHEYYRTVLGTPIDALTFAKSLP</sequence>